<organism evidence="2 3">
    <name type="scientific">Scylla paramamosain</name>
    <name type="common">Mud crab</name>
    <dbReference type="NCBI Taxonomy" id="85552"/>
    <lineage>
        <taxon>Eukaryota</taxon>
        <taxon>Metazoa</taxon>
        <taxon>Ecdysozoa</taxon>
        <taxon>Arthropoda</taxon>
        <taxon>Crustacea</taxon>
        <taxon>Multicrustacea</taxon>
        <taxon>Malacostraca</taxon>
        <taxon>Eumalacostraca</taxon>
        <taxon>Eucarida</taxon>
        <taxon>Decapoda</taxon>
        <taxon>Pleocyemata</taxon>
        <taxon>Brachyura</taxon>
        <taxon>Eubrachyura</taxon>
        <taxon>Portunoidea</taxon>
        <taxon>Portunidae</taxon>
        <taxon>Portuninae</taxon>
        <taxon>Scylla</taxon>
    </lineage>
</organism>
<feature type="compositionally biased region" description="Low complexity" evidence="1">
    <location>
        <begin position="45"/>
        <end position="56"/>
    </location>
</feature>
<feature type="compositionally biased region" description="Basic residues" evidence="1">
    <location>
        <begin position="101"/>
        <end position="110"/>
    </location>
</feature>
<dbReference type="EMBL" id="JARAKH010000002">
    <property type="protein sequence ID" value="KAK8406132.1"/>
    <property type="molecule type" value="Genomic_DNA"/>
</dbReference>
<keyword evidence="3" id="KW-1185">Reference proteome</keyword>
<comment type="caution">
    <text evidence="2">The sequence shown here is derived from an EMBL/GenBank/DDBJ whole genome shotgun (WGS) entry which is preliminary data.</text>
</comment>
<accession>A0AAW0V5J4</accession>
<evidence type="ECO:0000313" key="2">
    <source>
        <dbReference type="EMBL" id="KAK8406132.1"/>
    </source>
</evidence>
<gene>
    <name evidence="2" type="ORF">O3P69_007091</name>
</gene>
<evidence type="ECO:0000256" key="1">
    <source>
        <dbReference type="SAM" id="MobiDB-lite"/>
    </source>
</evidence>
<name>A0AAW0V5J4_SCYPA</name>
<dbReference type="AlphaFoldDB" id="A0AAW0V5J4"/>
<feature type="region of interest" description="Disordered" evidence="1">
    <location>
        <begin position="43"/>
        <end position="110"/>
    </location>
</feature>
<reference evidence="2 3" key="1">
    <citation type="submission" date="2023-03" db="EMBL/GenBank/DDBJ databases">
        <title>High-quality genome of Scylla paramamosain provides insights in environmental adaptation.</title>
        <authorList>
            <person name="Zhang L."/>
        </authorList>
    </citation>
    <scope>NUCLEOTIDE SEQUENCE [LARGE SCALE GENOMIC DNA]</scope>
    <source>
        <strain evidence="2">LZ_2023a</strain>
        <tissue evidence="2">Muscle</tissue>
    </source>
</reference>
<dbReference type="Proteomes" id="UP001487740">
    <property type="component" value="Unassembled WGS sequence"/>
</dbReference>
<sequence length="110" mass="12090">MSSAESRIVLLPCQVDGTGSTGVPSWCLCCNLNSVGGLRLYHHYSSTSRSPPRSMSQENSTKEHSPSSPLDVWAWAPTQDEDHEGIGRPHNATRHSQPTPVKKRAMRHGK</sequence>
<protein>
    <submittedName>
        <fullName evidence="2">Uncharacterized protein</fullName>
    </submittedName>
</protein>
<proteinExistence type="predicted"/>
<evidence type="ECO:0000313" key="3">
    <source>
        <dbReference type="Proteomes" id="UP001487740"/>
    </source>
</evidence>